<evidence type="ECO:0000313" key="1">
    <source>
        <dbReference type="EMBL" id="VDM62172.1"/>
    </source>
</evidence>
<reference evidence="3" key="1">
    <citation type="submission" date="2017-02" db="UniProtKB">
        <authorList>
            <consortium name="WormBaseParasite"/>
        </authorList>
    </citation>
    <scope>IDENTIFICATION</scope>
</reference>
<evidence type="ECO:0000313" key="3">
    <source>
        <dbReference type="WBParaSite" id="ACOC_0001058601-mRNA-1"/>
    </source>
</evidence>
<sequence length="162" mass="18342">MTVLRRPDGTVTASRKAMEKVIHDYYSDLFNSHVLLSYEIKEDGYVVSPVLPSEIPHAISPVENRTAPGPETIRPEHLKNLPPVLVNTLARLLTRYLSDFKVKICTYNARTVAFESSIEDLLMQARRTRYDVIGLAETGRRHPFNAVYDTGEELFFGTCGSR</sequence>
<reference evidence="1 2" key="2">
    <citation type="submission" date="2018-11" db="EMBL/GenBank/DDBJ databases">
        <authorList>
            <consortium name="Pathogen Informatics"/>
        </authorList>
    </citation>
    <scope>NUCLEOTIDE SEQUENCE [LARGE SCALE GENOMIC DNA]</scope>
    <source>
        <strain evidence="1 2">Costa Rica</strain>
    </source>
</reference>
<dbReference type="WBParaSite" id="ACOC_0001058601-mRNA-1">
    <property type="protein sequence ID" value="ACOC_0001058601-mRNA-1"/>
    <property type="gene ID" value="ACOC_0001058601"/>
</dbReference>
<name>A0A0R3PWN1_ANGCS</name>
<protein>
    <submittedName>
        <fullName evidence="3">Endo/exonuclease/phosphatase domain-containing protein</fullName>
    </submittedName>
</protein>
<keyword evidence="2" id="KW-1185">Reference proteome</keyword>
<accession>A0A0R3PWN1</accession>
<evidence type="ECO:0000313" key="2">
    <source>
        <dbReference type="Proteomes" id="UP000267027"/>
    </source>
</evidence>
<dbReference type="AlphaFoldDB" id="A0A0R3PWN1"/>
<dbReference type="Proteomes" id="UP000267027">
    <property type="component" value="Unassembled WGS sequence"/>
</dbReference>
<proteinExistence type="predicted"/>
<dbReference type="EMBL" id="UYYA01004504">
    <property type="protein sequence ID" value="VDM62172.1"/>
    <property type="molecule type" value="Genomic_DNA"/>
</dbReference>
<gene>
    <name evidence="1" type="ORF">ACOC_LOCUS10587</name>
</gene>
<organism evidence="3">
    <name type="scientific">Angiostrongylus costaricensis</name>
    <name type="common">Nematode worm</name>
    <dbReference type="NCBI Taxonomy" id="334426"/>
    <lineage>
        <taxon>Eukaryota</taxon>
        <taxon>Metazoa</taxon>
        <taxon>Ecdysozoa</taxon>
        <taxon>Nematoda</taxon>
        <taxon>Chromadorea</taxon>
        <taxon>Rhabditida</taxon>
        <taxon>Rhabditina</taxon>
        <taxon>Rhabditomorpha</taxon>
        <taxon>Strongyloidea</taxon>
        <taxon>Metastrongylidae</taxon>
        <taxon>Angiostrongylus</taxon>
    </lineage>
</organism>